<evidence type="ECO:0000313" key="3">
    <source>
        <dbReference type="Proteomes" id="UP001185092"/>
    </source>
</evidence>
<feature type="domain" description="N-acetyltransferase" evidence="1">
    <location>
        <begin position="9"/>
        <end position="167"/>
    </location>
</feature>
<name>A0AAE3XS84_9BACT</name>
<dbReference type="Pfam" id="PF13302">
    <property type="entry name" value="Acetyltransf_3"/>
    <property type="match status" value="1"/>
</dbReference>
<dbReference type="Gene3D" id="3.40.630.30">
    <property type="match status" value="1"/>
</dbReference>
<keyword evidence="3" id="KW-1185">Reference proteome</keyword>
<dbReference type="PANTHER" id="PTHR43792">
    <property type="entry name" value="GNAT FAMILY, PUTATIVE (AFU_ORTHOLOGUE AFUA_3G00765)-RELATED-RELATED"/>
    <property type="match status" value="1"/>
</dbReference>
<dbReference type="InterPro" id="IPR051531">
    <property type="entry name" value="N-acetyltransferase"/>
</dbReference>
<dbReference type="EC" id="2.3.1.267" evidence="2"/>
<dbReference type="InterPro" id="IPR000182">
    <property type="entry name" value="GNAT_dom"/>
</dbReference>
<evidence type="ECO:0000313" key="2">
    <source>
        <dbReference type="EMBL" id="MDR6241148.1"/>
    </source>
</evidence>
<dbReference type="SUPFAM" id="SSF55729">
    <property type="entry name" value="Acyl-CoA N-acyltransferases (Nat)"/>
    <property type="match status" value="1"/>
</dbReference>
<organism evidence="2 3">
    <name type="scientific">Aureibacter tunicatorum</name>
    <dbReference type="NCBI Taxonomy" id="866807"/>
    <lineage>
        <taxon>Bacteria</taxon>
        <taxon>Pseudomonadati</taxon>
        <taxon>Bacteroidota</taxon>
        <taxon>Cytophagia</taxon>
        <taxon>Cytophagales</taxon>
        <taxon>Persicobacteraceae</taxon>
        <taxon>Aureibacter</taxon>
    </lineage>
</organism>
<dbReference type="PANTHER" id="PTHR43792:SF1">
    <property type="entry name" value="N-ACETYLTRANSFERASE DOMAIN-CONTAINING PROTEIN"/>
    <property type="match status" value="1"/>
</dbReference>
<keyword evidence="2" id="KW-0808">Transferase</keyword>
<dbReference type="Proteomes" id="UP001185092">
    <property type="component" value="Unassembled WGS sequence"/>
</dbReference>
<dbReference type="RefSeq" id="WP_309941710.1">
    <property type="nucleotide sequence ID" value="NZ_AP025305.1"/>
</dbReference>
<protein>
    <submittedName>
        <fullName evidence="2">Ribosomal-protein-alanine N-acetyltransferase</fullName>
        <ecNumber evidence="2">2.3.1.267</ecNumber>
    </submittedName>
</protein>
<dbReference type="PROSITE" id="PS51186">
    <property type="entry name" value="GNAT"/>
    <property type="match status" value="1"/>
</dbReference>
<dbReference type="InterPro" id="IPR016181">
    <property type="entry name" value="Acyl_CoA_acyltransferase"/>
</dbReference>
<keyword evidence="2" id="KW-0012">Acyltransferase</keyword>
<proteinExistence type="predicted"/>
<evidence type="ECO:0000259" key="1">
    <source>
        <dbReference type="PROSITE" id="PS51186"/>
    </source>
</evidence>
<gene>
    <name evidence="2" type="ORF">HNQ88_004224</name>
</gene>
<sequence>MNLFETERLVVRSLSAEDADDYFDMNGNPNVMRLIPREAMSREDSDKHLQNFLDTDYARTDTKVYAIEAKGEKEFVGLAGMLKNNKGEDEIAYRLREKYWRRGLGTEIAEGLIEYVFFHMKTEVLTADVYVENRGSVKILEKFMTMREEFFNPSDNCTDRRYELQRSDWETVKLSSNRS</sequence>
<dbReference type="GO" id="GO:0008999">
    <property type="term" value="F:protein-N-terminal-alanine acetyltransferase activity"/>
    <property type="evidence" value="ECO:0007669"/>
    <property type="project" value="UniProtKB-EC"/>
</dbReference>
<dbReference type="AlphaFoldDB" id="A0AAE3XS84"/>
<dbReference type="EMBL" id="JAVDQD010000006">
    <property type="protein sequence ID" value="MDR6241148.1"/>
    <property type="molecule type" value="Genomic_DNA"/>
</dbReference>
<accession>A0AAE3XS84</accession>
<reference evidence="2" key="1">
    <citation type="submission" date="2023-07" db="EMBL/GenBank/DDBJ databases">
        <title>Genomic Encyclopedia of Type Strains, Phase IV (KMG-IV): sequencing the most valuable type-strain genomes for metagenomic binning, comparative biology and taxonomic classification.</title>
        <authorList>
            <person name="Goeker M."/>
        </authorList>
    </citation>
    <scope>NUCLEOTIDE SEQUENCE</scope>
    <source>
        <strain evidence="2">DSM 26174</strain>
    </source>
</reference>
<comment type="caution">
    <text evidence="2">The sequence shown here is derived from an EMBL/GenBank/DDBJ whole genome shotgun (WGS) entry which is preliminary data.</text>
</comment>